<dbReference type="EMBL" id="SLWN01000003">
    <property type="protein sequence ID" value="TCO33557.1"/>
    <property type="molecule type" value="Genomic_DNA"/>
</dbReference>
<keyword evidence="2" id="KW-0812">Transmembrane</keyword>
<feature type="compositionally biased region" description="Basic and acidic residues" evidence="1">
    <location>
        <begin position="24"/>
        <end position="41"/>
    </location>
</feature>
<keyword evidence="2" id="KW-0472">Membrane</keyword>
<evidence type="ECO:0000313" key="4">
    <source>
        <dbReference type="Proteomes" id="UP000294508"/>
    </source>
</evidence>
<dbReference type="RefSeq" id="WP_132209002.1">
    <property type="nucleotide sequence ID" value="NZ_SLWN01000003.1"/>
</dbReference>
<keyword evidence="2" id="KW-1133">Transmembrane helix</keyword>
<feature type="compositionally biased region" description="Basic and acidic residues" evidence="1">
    <location>
        <begin position="1"/>
        <end position="12"/>
    </location>
</feature>
<gene>
    <name evidence="3" type="ORF">EV652_103559</name>
</gene>
<evidence type="ECO:0000256" key="1">
    <source>
        <dbReference type="SAM" id="MobiDB-lite"/>
    </source>
</evidence>
<reference evidence="3 4" key="1">
    <citation type="journal article" date="2015" name="Stand. Genomic Sci.">
        <title>Genomic Encyclopedia of Bacterial and Archaeal Type Strains, Phase III: the genomes of soil and plant-associated and newly described type strains.</title>
        <authorList>
            <person name="Whitman W.B."/>
            <person name="Woyke T."/>
            <person name="Klenk H.P."/>
            <person name="Zhou Y."/>
            <person name="Lilburn T.G."/>
            <person name="Beck B.J."/>
            <person name="De Vos P."/>
            <person name="Vandamme P."/>
            <person name="Eisen J.A."/>
            <person name="Garrity G."/>
            <person name="Hugenholtz P."/>
            <person name="Kyrpides N.C."/>
        </authorList>
    </citation>
    <scope>NUCLEOTIDE SEQUENCE [LARGE SCALE GENOMIC DNA]</scope>
    <source>
        <strain evidence="3 4">VKM Ac-2572</strain>
    </source>
</reference>
<feature type="transmembrane region" description="Helical" evidence="2">
    <location>
        <begin position="65"/>
        <end position="85"/>
    </location>
</feature>
<sequence length="86" mass="9632">MYGERDDLDPPRPAHFGIPPDAFADERPDPRPEEAKRMGLSRHTEEGAVLYFASSLDRGKAGHRLMAWILLVTFAAPALYTLLLLL</sequence>
<evidence type="ECO:0000256" key="2">
    <source>
        <dbReference type="SAM" id="Phobius"/>
    </source>
</evidence>
<evidence type="ECO:0000313" key="3">
    <source>
        <dbReference type="EMBL" id="TCO33557.1"/>
    </source>
</evidence>
<organism evidence="3 4">
    <name type="scientific">Kribbella steppae</name>
    <dbReference type="NCBI Taxonomy" id="2512223"/>
    <lineage>
        <taxon>Bacteria</taxon>
        <taxon>Bacillati</taxon>
        <taxon>Actinomycetota</taxon>
        <taxon>Actinomycetes</taxon>
        <taxon>Propionibacteriales</taxon>
        <taxon>Kribbellaceae</taxon>
        <taxon>Kribbella</taxon>
    </lineage>
</organism>
<dbReference type="AlphaFoldDB" id="A0A4R2HR53"/>
<protein>
    <submittedName>
        <fullName evidence="3">Uncharacterized protein</fullName>
    </submittedName>
</protein>
<proteinExistence type="predicted"/>
<dbReference type="Proteomes" id="UP000294508">
    <property type="component" value="Unassembled WGS sequence"/>
</dbReference>
<keyword evidence="4" id="KW-1185">Reference proteome</keyword>
<comment type="caution">
    <text evidence="3">The sequence shown here is derived from an EMBL/GenBank/DDBJ whole genome shotgun (WGS) entry which is preliminary data.</text>
</comment>
<feature type="region of interest" description="Disordered" evidence="1">
    <location>
        <begin position="1"/>
        <end position="41"/>
    </location>
</feature>
<dbReference type="OrthoDB" id="3790532at2"/>
<accession>A0A4R2HR53</accession>
<name>A0A4R2HR53_9ACTN</name>